<dbReference type="AlphaFoldDB" id="A0A0F6VYZ7"/>
<dbReference type="STRING" id="927083.DB32_000189"/>
<proteinExistence type="predicted"/>
<name>A0A0F6VYZ7_9BACT</name>
<keyword evidence="2" id="KW-1185">Reference proteome</keyword>
<dbReference type="KEGG" id="samy:DB32_000189"/>
<sequence length="170" mass="18644">MLVDRSEGSLVQLGSALVSIRRSPLRRARLVEAGRAIERAASAHPRGCVLLSVLRLSRGHPIEPGFDANARELAETLRAVDRVLVANAVVVEFDGMLAVATRALVRTVWALARPRASMAQFARMSDAITWMLPHARAIGAPDDAASYVRLYREAERRLEDHDAAQWARSG</sequence>
<evidence type="ECO:0000313" key="1">
    <source>
        <dbReference type="EMBL" id="AKF03040.1"/>
    </source>
</evidence>
<gene>
    <name evidence="1" type="ORF">DB32_000189</name>
</gene>
<accession>A0A0F6VYZ7</accession>
<organism evidence="1 2">
    <name type="scientific">Sandaracinus amylolyticus</name>
    <dbReference type="NCBI Taxonomy" id="927083"/>
    <lineage>
        <taxon>Bacteria</taxon>
        <taxon>Pseudomonadati</taxon>
        <taxon>Myxococcota</taxon>
        <taxon>Polyangia</taxon>
        <taxon>Polyangiales</taxon>
        <taxon>Sandaracinaceae</taxon>
        <taxon>Sandaracinus</taxon>
    </lineage>
</organism>
<evidence type="ECO:0000313" key="2">
    <source>
        <dbReference type="Proteomes" id="UP000034883"/>
    </source>
</evidence>
<dbReference type="EMBL" id="CP011125">
    <property type="protein sequence ID" value="AKF03040.1"/>
    <property type="molecule type" value="Genomic_DNA"/>
</dbReference>
<reference evidence="1 2" key="1">
    <citation type="submission" date="2015-03" db="EMBL/GenBank/DDBJ databases">
        <title>Genome assembly of Sandaracinus amylolyticus DSM 53668.</title>
        <authorList>
            <person name="Sharma G."/>
            <person name="Subramanian S."/>
        </authorList>
    </citation>
    <scope>NUCLEOTIDE SEQUENCE [LARGE SCALE GENOMIC DNA]</scope>
    <source>
        <strain evidence="1 2">DSM 53668</strain>
    </source>
</reference>
<dbReference type="Proteomes" id="UP000034883">
    <property type="component" value="Chromosome"/>
</dbReference>
<protein>
    <submittedName>
        <fullName evidence="1">Uncharacterized protein</fullName>
    </submittedName>
</protein>